<feature type="compositionally biased region" description="Polar residues" evidence="1">
    <location>
        <begin position="24"/>
        <end position="33"/>
    </location>
</feature>
<sequence>MACGVWCDHADMIHTGERIRNTRRSLASTSNASEGPERQEAPEGATRPGRLSGAEPGSRRHLRARAGLDYHRRSTHWAGCGEGRDRAGGVQERAAAELCAASGSIGGPRDWALVTGGAAGGDRRKGTHNKEAEVAVNKLSPRGARSNANEDWPGRDIQEQQLR</sequence>
<reference evidence="2" key="1">
    <citation type="journal article" date="2022" name="bioRxiv">
        <title>Sequencing and chromosome-scale assembly of the giantPleurodeles waltlgenome.</title>
        <authorList>
            <person name="Brown T."/>
            <person name="Elewa A."/>
            <person name="Iarovenko S."/>
            <person name="Subramanian E."/>
            <person name="Araus A.J."/>
            <person name="Petzold A."/>
            <person name="Susuki M."/>
            <person name="Suzuki K.-i.T."/>
            <person name="Hayashi T."/>
            <person name="Toyoda A."/>
            <person name="Oliveira C."/>
            <person name="Osipova E."/>
            <person name="Leigh N.D."/>
            <person name="Simon A."/>
            <person name="Yun M.H."/>
        </authorList>
    </citation>
    <scope>NUCLEOTIDE SEQUENCE</scope>
    <source>
        <strain evidence="2">20211129_DDA</strain>
        <tissue evidence="2">Liver</tissue>
    </source>
</reference>
<evidence type="ECO:0000313" key="2">
    <source>
        <dbReference type="EMBL" id="KAJ1192940.1"/>
    </source>
</evidence>
<feature type="compositionally biased region" description="Basic and acidic residues" evidence="1">
    <location>
        <begin position="121"/>
        <end position="133"/>
    </location>
</feature>
<comment type="caution">
    <text evidence="2">The sequence shown here is derived from an EMBL/GenBank/DDBJ whole genome shotgun (WGS) entry which is preliminary data.</text>
</comment>
<organism evidence="2 3">
    <name type="scientific">Pleurodeles waltl</name>
    <name type="common">Iberian ribbed newt</name>
    <dbReference type="NCBI Taxonomy" id="8319"/>
    <lineage>
        <taxon>Eukaryota</taxon>
        <taxon>Metazoa</taxon>
        <taxon>Chordata</taxon>
        <taxon>Craniata</taxon>
        <taxon>Vertebrata</taxon>
        <taxon>Euteleostomi</taxon>
        <taxon>Amphibia</taxon>
        <taxon>Batrachia</taxon>
        <taxon>Caudata</taxon>
        <taxon>Salamandroidea</taxon>
        <taxon>Salamandridae</taxon>
        <taxon>Pleurodelinae</taxon>
        <taxon>Pleurodeles</taxon>
    </lineage>
</organism>
<feature type="region of interest" description="Disordered" evidence="1">
    <location>
        <begin position="19"/>
        <end position="68"/>
    </location>
</feature>
<feature type="region of interest" description="Disordered" evidence="1">
    <location>
        <begin position="116"/>
        <end position="163"/>
    </location>
</feature>
<proteinExistence type="predicted"/>
<dbReference type="Proteomes" id="UP001066276">
    <property type="component" value="Chromosome 2_2"/>
</dbReference>
<dbReference type="EMBL" id="JANPWB010000004">
    <property type="protein sequence ID" value="KAJ1192940.1"/>
    <property type="molecule type" value="Genomic_DNA"/>
</dbReference>
<dbReference type="AlphaFoldDB" id="A0AAV7UV06"/>
<evidence type="ECO:0000256" key="1">
    <source>
        <dbReference type="SAM" id="MobiDB-lite"/>
    </source>
</evidence>
<name>A0AAV7UV06_PLEWA</name>
<feature type="compositionally biased region" description="Basic and acidic residues" evidence="1">
    <location>
        <begin position="152"/>
        <end position="163"/>
    </location>
</feature>
<evidence type="ECO:0000313" key="3">
    <source>
        <dbReference type="Proteomes" id="UP001066276"/>
    </source>
</evidence>
<protein>
    <submittedName>
        <fullName evidence="2">Uncharacterized protein</fullName>
    </submittedName>
</protein>
<accession>A0AAV7UV06</accession>
<keyword evidence="3" id="KW-1185">Reference proteome</keyword>
<feature type="region of interest" description="Disordered" evidence="1">
    <location>
        <begin position="73"/>
        <end position="92"/>
    </location>
</feature>
<gene>
    <name evidence="2" type="ORF">NDU88_002246</name>
</gene>